<dbReference type="AlphaFoldDB" id="A0A545T3X4"/>
<feature type="transmembrane region" description="Helical" evidence="1">
    <location>
        <begin position="63"/>
        <end position="83"/>
    </location>
</feature>
<accession>A0A545T3X4</accession>
<comment type="caution">
    <text evidence="3">The sequence shown here is derived from an EMBL/GenBank/DDBJ whole genome shotgun (WGS) entry which is preliminary data.</text>
</comment>
<dbReference type="SUPFAM" id="SSF56219">
    <property type="entry name" value="DNase I-like"/>
    <property type="match status" value="1"/>
</dbReference>
<keyword evidence="1" id="KW-1133">Transmembrane helix</keyword>
<gene>
    <name evidence="3" type="ORF">FKG95_26435</name>
</gene>
<reference evidence="3 4" key="1">
    <citation type="submission" date="2019-06" db="EMBL/GenBank/DDBJ databases">
        <title>Whole genome sequence for Rhodospirillaceae sp. R148.</title>
        <authorList>
            <person name="Wang G."/>
        </authorList>
    </citation>
    <scope>NUCLEOTIDE SEQUENCE [LARGE SCALE GENOMIC DNA]</scope>
    <source>
        <strain evidence="3 4">R148</strain>
    </source>
</reference>
<name>A0A545T3X4_9PROT</name>
<dbReference type="RefSeq" id="WP_142899463.1">
    <property type="nucleotide sequence ID" value="NZ_ML660064.1"/>
</dbReference>
<evidence type="ECO:0000256" key="1">
    <source>
        <dbReference type="SAM" id="Phobius"/>
    </source>
</evidence>
<keyword evidence="1" id="KW-0472">Membrane</keyword>
<dbReference type="Proteomes" id="UP000315252">
    <property type="component" value="Unassembled WGS sequence"/>
</dbReference>
<proteinExistence type="predicted"/>
<evidence type="ECO:0000259" key="2">
    <source>
        <dbReference type="Pfam" id="PF03372"/>
    </source>
</evidence>
<dbReference type="InterPro" id="IPR005135">
    <property type="entry name" value="Endo/exonuclease/phosphatase"/>
</dbReference>
<feature type="domain" description="Endonuclease/exonuclease/phosphatase" evidence="2">
    <location>
        <begin position="99"/>
        <end position="300"/>
    </location>
</feature>
<dbReference type="Gene3D" id="3.60.10.10">
    <property type="entry name" value="Endonuclease/exonuclease/phosphatase"/>
    <property type="match status" value="1"/>
</dbReference>
<evidence type="ECO:0000313" key="3">
    <source>
        <dbReference type="EMBL" id="TQV71916.1"/>
    </source>
</evidence>
<dbReference type="InterPro" id="IPR036691">
    <property type="entry name" value="Endo/exonu/phosph_ase_sf"/>
</dbReference>
<dbReference type="Pfam" id="PF03372">
    <property type="entry name" value="Exo_endo_phos"/>
    <property type="match status" value="1"/>
</dbReference>
<keyword evidence="1" id="KW-0812">Transmembrane</keyword>
<organism evidence="3 4">
    <name type="scientific">Denitrobaculum tricleocarpae</name>
    <dbReference type="NCBI Taxonomy" id="2591009"/>
    <lineage>
        <taxon>Bacteria</taxon>
        <taxon>Pseudomonadati</taxon>
        <taxon>Pseudomonadota</taxon>
        <taxon>Alphaproteobacteria</taxon>
        <taxon>Rhodospirillales</taxon>
        <taxon>Rhodospirillaceae</taxon>
        <taxon>Denitrobaculum</taxon>
    </lineage>
</organism>
<dbReference type="OrthoDB" id="9796594at2"/>
<keyword evidence="4" id="KW-1185">Reference proteome</keyword>
<sequence>MKAVLLVLISWGAALLAAALAFGFLAPWFPVADSFAHFRFHLLVALAISAVALGLLRAPVHAMLAAALILPGIGGLAPALPAAHTSSMPDSEPAFTLVQLNLNFRNRNVRDAITMIREKNADVVTLQEVSSYVWVEVARLFKDYPYNVVCQFGRVGAVAVFSRLPFEQETGSRRGCVVGDGLGWIRVMVGDRPVTVASLHLKWPFPFGQSAQLDRLEAHLQALPGPVVVGGDFNAAPWSHSVNRVGGAARASVIEGLRLTLYRPSLKWVPGLGLPIDHVLAAPGMATYSIKRGPYVGSDHLPVIARLGFEPEDGRAQEQ</sequence>
<dbReference type="EMBL" id="VHSH01000013">
    <property type="protein sequence ID" value="TQV71916.1"/>
    <property type="molecule type" value="Genomic_DNA"/>
</dbReference>
<evidence type="ECO:0000313" key="4">
    <source>
        <dbReference type="Proteomes" id="UP000315252"/>
    </source>
</evidence>
<dbReference type="GO" id="GO:0003824">
    <property type="term" value="F:catalytic activity"/>
    <property type="evidence" value="ECO:0007669"/>
    <property type="project" value="InterPro"/>
</dbReference>
<feature type="transmembrane region" description="Helical" evidence="1">
    <location>
        <begin position="37"/>
        <end position="56"/>
    </location>
</feature>
<protein>
    <recommendedName>
        <fullName evidence="2">Endonuclease/exonuclease/phosphatase domain-containing protein</fullName>
    </recommendedName>
</protein>